<reference evidence="1 2" key="1">
    <citation type="submission" date="2018-10" db="EMBL/GenBank/DDBJ databases">
        <title>Isolation from soil.</title>
        <authorList>
            <person name="Hu J."/>
        </authorList>
    </citation>
    <scope>NUCLEOTIDE SEQUENCE [LARGE SCALE GENOMIC DNA]</scope>
    <source>
        <strain evidence="1 2">NEAU-Ht49</strain>
    </source>
</reference>
<accession>A0A3M2LLC7</accession>
<comment type="caution">
    <text evidence="1">The sequence shown here is derived from an EMBL/GenBank/DDBJ whole genome shotgun (WGS) entry which is preliminary data.</text>
</comment>
<evidence type="ECO:0000313" key="2">
    <source>
        <dbReference type="Proteomes" id="UP000282674"/>
    </source>
</evidence>
<proteinExistence type="predicted"/>
<dbReference type="EMBL" id="RFFG01000090">
    <property type="protein sequence ID" value="RMI38221.1"/>
    <property type="molecule type" value="Genomic_DNA"/>
</dbReference>
<organism evidence="1 2">
    <name type="scientific">Actinomadura harenae</name>
    <dbReference type="NCBI Taxonomy" id="2483351"/>
    <lineage>
        <taxon>Bacteria</taxon>
        <taxon>Bacillati</taxon>
        <taxon>Actinomycetota</taxon>
        <taxon>Actinomycetes</taxon>
        <taxon>Streptosporangiales</taxon>
        <taxon>Thermomonosporaceae</taxon>
        <taxon>Actinomadura</taxon>
    </lineage>
</organism>
<protein>
    <submittedName>
        <fullName evidence="1">Uncharacterized protein</fullName>
    </submittedName>
</protein>
<gene>
    <name evidence="1" type="ORF">EBO15_33655</name>
</gene>
<sequence>MSLFWPVPSEPSGAIVVLVRRFGEVRLRGALVQVREDLRRRRNLEAHAVTAGALACALLSVFGDLAPQGLRWAVLTSGVALLVARAAASERTPSSLLGNRQAIEDRRLGKRLSTAREVWLFAPSGKNVLTSPNGDVLRRHVLSRSDADVRVVVLDDGAEAAVRLATRQLTEATRFPGQPFPDSLRTAMSCLRGLASARHAGAFRFRVYGFNPGFSIFAVDPTASDGAILVELHGVRNGSTADRMHLWLTRLEQPQWYDYWCDQFRHIWATATAPSD</sequence>
<keyword evidence="2" id="KW-1185">Reference proteome</keyword>
<dbReference type="Proteomes" id="UP000282674">
    <property type="component" value="Unassembled WGS sequence"/>
</dbReference>
<name>A0A3M2LLC7_9ACTN</name>
<dbReference type="AlphaFoldDB" id="A0A3M2LLC7"/>
<evidence type="ECO:0000313" key="1">
    <source>
        <dbReference type="EMBL" id="RMI38221.1"/>
    </source>
</evidence>